<gene>
    <name evidence="2" type="ORF">L596_013923</name>
</gene>
<reference evidence="2 3" key="2">
    <citation type="journal article" date="2019" name="G3 (Bethesda)">
        <title>Hybrid Assembly of the Genome of the Entomopathogenic Nematode Steinernema carpocapsae Identifies the X-Chromosome.</title>
        <authorList>
            <person name="Serra L."/>
            <person name="Macchietto M."/>
            <person name="Macias-Munoz A."/>
            <person name="McGill C.J."/>
            <person name="Rodriguez I.M."/>
            <person name="Rodriguez B."/>
            <person name="Murad R."/>
            <person name="Mortazavi A."/>
        </authorList>
    </citation>
    <scope>NUCLEOTIDE SEQUENCE [LARGE SCALE GENOMIC DNA]</scope>
    <source>
        <strain evidence="2 3">ALL</strain>
    </source>
</reference>
<keyword evidence="3" id="KW-1185">Reference proteome</keyword>
<name>A0A4U5P303_STECR</name>
<keyword evidence="1" id="KW-0732">Signal</keyword>
<dbReference type="EMBL" id="AZBU02000003">
    <property type="protein sequence ID" value="TKR89883.1"/>
    <property type="molecule type" value="Genomic_DNA"/>
</dbReference>
<protein>
    <submittedName>
        <fullName evidence="2">Uncharacterized protein</fullName>
    </submittedName>
</protein>
<dbReference type="AlphaFoldDB" id="A0A4U5P303"/>
<reference evidence="2 3" key="1">
    <citation type="journal article" date="2015" name="Genome Biol.">
        <title>Comparative genomics of Steinernema reveals deeply conserved gene regulatory networks.</title>
        <authorList>
            <person name="Dillman A.R."/>
            <person name="Macchietto M."/>
            <person name="Porter C.F."/>
            <person name="Rogers A."/>
            <person name="Williams B."/>
            <person name="Antoshechkin I."/>
            <person name="Lee M.M."/>
            <person name="Goodwin Z."/>
            <person name="Lu X."/>
            <person name="Lewis E.E."/>
            <person name="Goodrich-Blair H."/>
            <person name="Stock S.P."/>
            <person name="Adams B.J."/>
            <person name="Sternberg P.W."/>
            <person name="Mortazavi A."/>
        </authorList>
    </citation>
    <scope>NUCLEOTIDE SEQUENCE [LARGE SCALE GENOMIC DNA]</scope>
    <source>
        <strain evidence="2 3">ALL</strain>
    </source>
</reference>
<accession>A0A4U5P303</accession>
<dbReference type="Proteomes" id="UP000298663">
    <property type="component" value="Unassembled WGS sequence"/>
</dbReference>
<feature type="chain" id="PRO_5020730976" evidence="1">
    <location>
        <begin position="18"/>
        <end position="90"/>
    </location>
</feature>
<evidence type="ECO:0000313" key="2">
    <source>
        <dbReference type="EMBL" id="TKR89883.1"/>
    </source>
</evidence>
<evidence type="ECO:0000313" key="3">
    <source>
        <dbReference type="Proteomes" id="UP000298663"/>
    </source>
</evidence>
<sequence length="90" mass="10087">MLSRVLLVAVLVAAVVASDRPSSSDKPEEECPSNYITGRYDTCNALCGDPVPYCMHVELPWLREACHCRADKEDHGGIFDRRDRSQMVFS</sequence>
<evidence type="ECO:0000256" key="1">
    <source>
        <dbReference type="SAM" id="SignalP"/>
    </source>
</evidence>
<comment type="caution">
    <text evidence="2">The sequence shown here is derived from an EMBL/GenBank/DDBJ whole genome shotgun (WGS) entry which is preliminary data.</text>
</comment>
<feature type="signal peptide" evidence="1">
    <location>
        <begin position="1"/>
        <end position="17"/>
    </location>
</feature>
<organism evidence="2 3">
    <name type="scientific">Steinernema carpocapsae</name>
    <name type="common">Entomopathogenic nematode</name>
    <dbReference type="NCBI Taxonomy" id="34508"/>
    <lineage>
        <taxon>Eukaryota</taxon>
        <taxon>Metazoa</taxon>
        <taxon>Ecdysozoa</taxon>
        <taxon>Nematoda</taxon>
        <taxon>Chromadorea</taxon>
        <taxon>Rhabditida</taxon>
        <taxon>Tylenchina</taxon>
        <taxon>Panagrolaimomorpha</taxon>
        <taxon>Strongyloidoidea</taxon>
        <taxon>Steinernematidae</taxon>
        <taxon>Steinernema</taxon>
    </lineage>
</organism>
<proteinExistence type="predicted"/>